<feature type="region of interest" description="Disordered" evidence="1">
    <location>
        <begin position="144"/>
        <end position="167"/>
    </location>
</feature>
<evidence type="ECO:0000256" key="1">
    <source>
        <dbReference type="SAM" id="MobiDB-lite"/>
    </source>
</evidence>
<dbReference type="InterPro" id="IPR002545">
    <property type="entry name" value="CheW-lke_dom"/>
</dbReference>
<dbReference type="OrthoDB" id="9794382at2"/>
<reference evidence="4" key="1">
    <citation type="submission" date="2018-02" db="EMBL/GenBank/DDBJ databases">
        <authorList>
            <person name="Hausmann B."/>
        </authorList>
    </citation>
    <scope>NUCLEOTIDE SEQUENCE [LARGE SCALE GENOMIC DNA]</scope>
    <source>
        <strain evidence="4">Peat soil MAG SbA1</strain>
    </source>
</reference>
<dbReference type="AlphaFoldDB" id="A0A2U3KRB7"/>
<dbReference type="GO" id="GO:0005829">
    <property type="term" value="C:cytosol"/>
    <property type="evidence" value="ECO:0007669"/>
    <property type="project" value="TreeGrafter"/>
</dbReference>
<dbReference type="PANTHER" id="PTHR22617">
    <property type="entry name" value="CHEMOTAXIS SENSOR HISTIDINE KINASE-RELATED"/>
    <property type="match status" value="1"/>
</dbReference>
<dbReference type="Proteomes" id="UP000238701">
    <property type="component" value="Unassembled WGS sequence"/>
</dbReference>
<evidence type="ECO:0000313" key="3">
    <source>
        <dbReference type="EMBL" id="SPF42206.1"/>
    </source>
</evidence>
<evidence type="ECO:0000313" key="4">
    <source>
        <dbReference type="Proteomes" id="UP000238701"/>
    </source>
</evidence>
<name>A0A2U3KRB7_9BACT</name>
<dbReference type="GO" id="GO:0007165">
    <property type="term" value="P:signal transduction"/>
    <property type="evidence" value="ECO:0007669"/>
    <property type="project" value="InterPro"/>
</dbReference>
<dbReference type="EMBL" id="OMOD01000137">
    <property type="protein sequence ID" value="SPF42206.1"/>
    <property type="molecule type" value="Genomic_DNA"/>
</dbReference>
<sequence>MSRELHIVGFQVGRETYGVPITSLHEIVRVPEITAVPDAPDYLEGVINLRGKIVSVMDLRKRFGQKQVGLKKQNRILVVEHQGRLAGLIVDSASEVLKISADAVEAPPAAFQEGGLNCVTGLGKVAGRLVVLLDMSKLLAPGSLQAKSENGEKKAAPNGEKKAAAAR</sequence>
<organism evidence="3 4">
    <name type="scientific">Candidatus Sulfotelmatobacter kueseliae</name>
    <dbReference type="NCBI Taxonomy" id="2042962"/>
    <lineage>
        <taxon>Bacteria</taxon>
        <taxon>Pseudomonadati</taxon>
        <taxon>Acidobacteriota</taxon>
        <taxon>Terriglobia</taxon>
        <taxon>Terriglobales</taxon>
        <taxon>Candidatus Korobacteraceae</taxon>
        <taxon>Candidatus Sulfotelmatobacter</taxon>
    </lineage>
</organism>
<feature type="domain" description="CheW-like" evidence="2">
    <location>
        <begin position="4"/>
        <end position="144"/>
    </location>
</feature>
<evidence type="ECO:0000259" key="2">
    <source>
        <dbReference type="PROSITE" id="PS50851"/>
    </source>
</evidence>
<dbReference type="Gene3D" id="2.40.50.180">
    <property type="entry name" value="CheA-289, Domain 4"/>
    <property type="match status" value="1"/>
</dbReference>
<dbReference type="SUPFAM" id="SSF50341">
    <property type="entry name" value="CheW-like"/>
    <property type="match status" value="1"/>
</dbReference>
<dbReference type="Pfam" id="PF01584">
    <property type="entry name" value="CheW"/>
    <property type="match status" value="1"/>
</dbReference>
<accession>A0A2U3KRB7</accession>
<proteinExistence type="predicted"/>
<dbReference type="PANTHER" id="PTHR22617:SF23">
    <property type="entry name" value="CHEMOTAXIS PROTEIN CHEW"/>
    <property type="match status" value="1"/>
</dbReference>
<dbReference type="SMART" id="SM00260">
    <property type="entry name" value="CheW"/>
    <property type="match status" value="1"/>
</dbReference>
<gene>
    <name evidence="3" type="ORF">SBA1_430007</name>
</gene>
<protein>
    <submittedName>
        <fullName evidence="3">CheW protein</fullName>
    </submittedName>
</protein>
<dbReference type="PROSITE" id="PS50851">
    <property type="entry name" value="CHEW"/>
    <property type="match status" value="1"/>
</dbReference>
<dbReference type="Gene3D" id="2.30.30.40">
    <property type="entry name" value="SH3 Domains"/>
    <property type="match status" value="1"/>
</dbReference>
<dbReference type="InterPro" id="IPR036061">
    <property type="entry name" value="CheW-like_dom_sf"/>
</dbReference>
<dbReference type="CDD" id="cd00732">
    <property type="entry name" value="CheW"/>
    <property type="match status" value="1"/>
</dbReference>
<dbReference type="GO" id="GO:0006935">
    <property type="term" value="P:chemotaxis"/>
    <property type="evidence" value="ECO:0007669"/>
    <property type="project" value="InterPro"/>
</dbReference>
<dbReference type="InterPro" id="IPR039315">
    <property type="entry name" value="CheW"/>
</dbReference>
<feature type="compositionally biased region" description="Basic and acidic residues" evidence="1">
    <location>
        <begin position="149"/>
        <end position="167"/>
    </location>
</feature>